<protein>
    <submittedName>
        <fullName evidence="3">Uncharacterized protein</fullName>
    </submittedName>
</protein>
<feature type="transmembrane region" description="Helical" evidence="1">
    <location>
        <begin position="334"/>
        <end position="354"/>
    </location>
</feature>
<dbReference type="EMBL" id="CAJPEX010000406">
    <property type="protein sequence ID" value="CAG0915533.1"/>
    <property type="molecule type" value="Genomic_DNA"/>
</dbReference>
<evidence type="ECO:0000313" key="3">
    <source>
        <dbReference type="EMBL" id="CAD7275381.1"/>
    </source>
</evidence>
<gene>
    <name evidence="3" type="ORF">NMOB1V02_LOCUS3178</name>
</gene>
<dbReference type="EMBL" id="OA882443">
    <property type="protein sequence ID" value="CAD7275381.1"/>
    <property type="molecule type" value="Genomic_DNA"/>
</dbReference>
<organism evidence="3">
    <name type="scientific">Notodromas monacha</name>
    <dbReference type="NCBI Taxonomy" id="399045"/>
    <lineage>
        <taxon>Eukaryota</taxon>
        <taxon>Metazoa</taxon>
        <taxon>Ecdysozoa</taxon>
        <taxon>Arthropoda</taxon>
        <taxon>Crustacea</taxon>
        <taxon>Oligostraca</taxon>
        <taxon>Ostracoda</taxon>
        <taxon>Podocopa</taxon>
        <taxon>Podocopida</taxon>
        <taxon>Cypridocopina</taxon>
        <taxon>Cypridoidea</taxon>
        <taxon>Cyprididae</taxon>
        <taxon>Notodromas</taxon>
    </lineage>
</organism>
<dbReference type="AlphaFoldDB" id="A0A7R9GBY2"/>
<keyword evidence="1" id="KW-0812">Transmembrane</keyword>
<dbReference type="Proteomes" id="UP000678499">
    <property type="component" value="Unassembled WGS sequence"/>
</dbReference>
<keyword evidence="4" id="KW-1185">Reference proteome</keyword>
<evidence type="ECO:0000256" key="1">
    <source>
        <dbReference type="SAM" id="Phobius"/>
    </source>
</evidence>
<keyword evidence="2" id="KW-0732">Signal</keyword>
<reference evidence="3" key="1">
    <citation type="submission" date="2020-11" db="EMBL/GenBank/DDBJ databases">
        <authorList>
            <person name="Tran Van P."/>
        </authorList>
    </citation>
    <scope>NUCLEOTIDE SEQUENCE</scope>
</reference>
<evidence type="ECO:0000313" key="4">
    <source>
        <dbReference type="Proteomes" id="UP000678499"/>
    </source>
</evidence>
<dbReference type="PROSITE" id="PS51257">
    <property type="entry name" value="PROKAR_LIPOPROTEIN"/>
    <property type="match status" value="1"/>
</dbReference>
<evidence type="ECO:0000256" key="2">
    <source>
        <dbReference type="SAM" id="SignalP"/>
    </source>
</evidence>
<feature type="signal peptide" evidence="2">
    <location>
        <begin position="1"/>
        <end position="29"/>
    </location>
</feature>
<sequence length="379" mass="40859">MGKLLDNKLFGFVLVCALSSLACQRCVRGESFVVDTNIIRPLHARPDASTDTKASLPEPSFTFLSRVNVPTVCTQLTCPNYKCPADSCHVACDCPPPLECKRNATQGFCTCDQKACPACKCPTPKCPRCPCKSTSCPTIQCPPCPDDTVSGCPGTLFCDKPDCNVGCRKPKTCNCAKSATCDGVQKCFHCPAPICPKCPPCPDYYCSPCDCVSGIHDEFVPIHSPNVSSDRILSSAASGDIDPCVPPQGCPPCKPRAMMQPRVAKPGKMNPNAPLVVNFEFYPTSRTGKRGSVLKEIPGQARAWVQPSPAEGLPDTVPFFEEELSPTEGKTQHVLMAGYIITLVMMLVFGASVITQNYMMEECLQIVEADLGDEEEPCL</sequence>
<keyword evidence="1" id="KW-0472">Membrane</keyword>
<name>A0A7R9GBY2_9CRUS</name>
<feature type="chain" id="PRO_5036403242" evidence="2">
    <location>
        <begin position="30"/>
        <end position="379"/>
    </location>
</feature>
<proteinExistence type="predicted"/>
<accession>A0A7R9GBY2</accession>
<keyword evidence="1" id="KW-1133">Transmembrane helix</keyword>